<evidence type="ECO:0000256" key="6">
    <source>
        <dbReference type="ARBA" id="ARBA00023008"/>
    </source>
</evidence>
<dbReference type="InterPro" id="IPR008922">
    <property type="entry name" value="Di-copper_centre_dom_sf"/>
</dbReference>
<keyword evidence="6 8" id="KW-0186">Copper</keyword>
<feature type="binding site" evidence="8">
    <location>
        <position position="374"/>
    </location>
    <ligand>
        <name>Cu cation</name>
        <dbReference type="ChEBI" id="CHEBI:23378"/>
        <label>B</label>
    </ligand>
</feature>
<feature type="binding site" evidence="8">
    <location>
        <position position="340"/>
    </location>
    <ligand>
        <name>Cu cation</name>
        <dbReference type="ChEBI" id="CHEBI:23378"/>
        <label>B</label>
    </ligand>
</feature>
<dbReference type="PRINTS" id="PR00092">
    <property type="entry name" value="TYROSINASE"/>
</dbReference>
<feature type="compositionally biased region" description="Polar residues" evidence="11">
    <location>
        <begin position="1"/>
        <end position="15"/>
    </location>
</feature>
<dbReference type="Pfam" id="PF00264">
    <property type="entry name" value="Tyrosinase"/>
    <property type="match status" value="1"/>
</dbReference>
<feature type="binding site" evidence="8">
    <location>
        <position position="209"/>
    </location>
    <ligand>
        <name>Cu cation</name>
        <dbReference type="ChEBI" id="CHEBI:23378"/>
        <label>A</label>
    </ligand>
</feature>
<proteinExistence type="inferred from homology"/>
<dbReference type="SUPFAM" id="SSF48056">
    <property type="entry name" value="Di-copper centre-containing domain"/>
    <property type="match status" value="1"/>
</dbReference>
<dbReference type="EMBL" id="CAUOFW020003921">
    <property type="protein sequence ID" value="CAK9162626.1"/>
    <property type="molecule type" value="Genomic_DNA"/>
</dbReference>
<keyword evidence="7 9" id="KW-1015">Disulfide bond</keyword>
<evidence type="ECO:0000256" key="2">
    <source>
        <dbReference type="ARBA" id="ARBA00011245"/>
    </source>
</evidence>
<protein>
    <recommendedName>
        <fullName evidence="12 13">Tyrosinase copper-binding domain-containing protein</fullName>
    </recommendedName>
</protein>
<feature type="binding site" evidence="8">
    <location>
        <position position="344"/>
    </location>
    <ligand>
        <name>Cu cation</name>
        <dbReference type="ChEBI" id="CHEBI:23378"/>
        <label>B</label>
    </ligand>
</feature>
<reference evidence="14 15" key="1">
    <citation type="submission" date="2024-02" db="EMBL/GenBank/DDBJ databases">
        <authorList>
            <person name="Vignale AGUSTIN F."/>
            <person name="Sosa J E."/>
            <person name="Modenutti C."/>
        </authorList>
    </citation>
    <scope>NUCLEOTIDE SEQUENCE [LARGE SCALE GENOMIC DNA]</scope>
</reference>
<dbReference type="AlphaFoldDB" id="A0ABC8T3G4"/>
<feature type="disulfide bond" evidence="9">
    <location>
        <begin position="113"/>
        <end position="128"/>
    </location>
</feature>
<evidence type="ECO:0000256" key="3">
    <source>
        <dbReference type="ARBA" id="ARBA00022723"/>
    </source>
</evidence>
<comment type="subunit">
    <text evidence="2">Monomer.</text>
</comment>
<evidence type="ECO:0000313" key="14">
    <source>
        <dbReference type="EMBL" id="CAK9162626.1"/>
    </source>
</evidence>
<dbReference type="InterPro" id="IPR022740">
    <property type="entry name" value="Polyphenol_oxidase_C"/>
</dbReference>
<feature type="binding site" evidence="8">
    <location>
        <position position="188"/>
    </location>
    <ligand>
        <name>Cu cation</name>
        <dbReference type="ChEBI" id="CHEBI:23378"/>
        <label>A</label>
    </ligand>
</feature>
<dbReference type="Pfam" id="PF12143">
    <property type="entry name" value="PPO1_KFDV"/>
    <property type="match status" value="1"/>
</dbReference>
<sequence length="606" mass="67830">MASLPYPTTATANGRSSSSTTTPHSTLLSSPFLAKTSRFSVHTKRNYRFKTSIKAIDGERNPTPISKNGETPIGKFDRRNVLIGLGGLYGAASLSSDPLAFAAPVSAPDLTKCGAADLPAGAKPTNCCPPPATKIVDFKLPPVNAMRVRPAAHLADAEYKAKFNRAIQLMKALPDDDPRSFKQQANVHCAYCDGAYDQVGFPDLELQVHSSWLFFPFHRYYLYFFERILGKLIDDPTFTMPFWNWDAPSGMQLPAMYADKNSPLYDSLRDGKHQPPTMIDLDYNGSDPNISNAQQQSQNLTIMYRQMVSNTRSGRLFFGSPYRAGDEPNPGAGSVENIPHGPVHIWTGDRTQPNIEDMGNFYSAARDPIFYAHHSNIDRMWTIWKTLGGKRQDLTDPDWLNASFVFYDENANLVRVQVKDCLDTTKLGYTYQNVDIPWLNSRPTPRLARVVRKIKNLGMAKAADTYMADDVFPATLDKVLKVMVKRPKKSRSKKEKDEEEEILVIEIEVDRDLFAKFDVFVNDEDEATSGPDKSEFAGSFVNVPHKHKHLHLHKHGKKIKTRLRLGLTELLEDLGAEDDEGIMVTLVPRNECNGVTIGGIKIELDD</sequence>
<dbReference type="Gene3D" id="1.10.1280.10">
    <property type="entry name" value="Di-copper center containing domain from catechol oxidase"/>
    <property type="match status" value="1"/>
</dbReference>
<dbReference type="InterPro" id="IPR016213">
    <property type="entry name" value="Polyphenol_oxidase"/>
</dbReference>
<evidence type="ECO:0000256" key="5">
    <source>
        <dbReference type="ARBA" id="ARBA00023002"/>
    </source>
</evidence>
<keyword evidence="15" id="KW-1185">Reference proteome</keyword>
<comment type="similarity">
    <text evidence="1">Belongs to the tyrosinase family.</text>
</comment>
<dbReference type="PANTHER" id="PTHR11474:SF76">
    <property type="entry name" value="SHKT DOMAIN-CONTAINING PROTEIN"/>
    <property type="match status" value="1"/>
</dbReference>
<keyword evidence="5" id="KW-0560">Oxidoreductase</keyword>
<evidence type="ECO:0000256" key="10">
    <source>
        <dbReference type="PIRSR" id="PIRSR000290-3"/>
    </source>
</evidence>
<accession>A0ABC8T3G4</accession>
<name>A0ABC8T3G4_9AQUA</name>
<feature type="domain" description="Tyrosinase copper-binding" evidence="13">
    <location>
        <begin position="367"/>
        <end position="378"/>
    </location>
</feature>
<evidence type="ECO:0000256" key="9">
    <source>
        <dbReference type="PIRSR" id="PIRSR000290-2"/>
    </source>
</evidence>
<dbReference type="GO" id="GO:0005507">
    <property type="term" value="F:copper ion binding"/>
    <property type="evidence" value="ECO:0007669"/>
    <property type="project" value="UniProtKB-ARBA"/>
</dbReference>
<evidence type="ECO:0000256" key="1">
    <source>
        <dbReference type="ARBA" id="ARBA00009928"/>
    </source>
</evidence>
<evidence type="ECO:0000256" key="8">
    <source>
        <dbReference type="PIRSR" id="PIRSR000290-1"/>
    </source>
</evidence>
<gene>
    <name evidence="14" type="ORF">ILEXP_LOCUS31507</name>
</gene>
<evidence type="ECO:0000259" key="13">
    <source>
        <dbReference type="PROSITE" id="PS00498"/>
    </source>
</evidence>
<dbReference type="GO" id="GO:0016491">
    <property type="term" value="F:oxidoreductase activity"/>
    <property type="evidence" value="ECO:0007669"/>
    <property type="project" value="UniProtKB-KW"/>
</dbReference>
<comment type="cofactor">
    <cofactor evidence="8">
        <name>Cu(2+)</name>
        <dbReference type="ChEBI" id="CHEBI:29036"/>
    </cofactor>
    <text evidence="8">Binds 2 copper ions per subunit.</text>
</comment>
<dbReference type="PROSITE" id="PS00497">
    <property type="entry name" value="TYROSINASE_1"/>
    <property type="match status" value="1"/>
</dbReference>
<feature type="region of interest" description="Disordered" evidence="11">
    <location>
        <begin position="1"/>
        <end position="27"/>
    </location>
</feature>
<dbReference type="PANTHER" id="PTHR11474">
    <property type="entry name" value="TYROSINASE FAMILY MEMBER"/>
    <property type="match status" value="1"/>
</dbReference>
<feature type="compositionally biased region" description="Low complexity" evidence="11">
    <location>
        <begin position="16"/>
        <end position="27"/>
    </location>
</feature>
<evidence type="ECO:0000256" key="11">
    <source>
        <dbReference type="SAM" id="MobiDB-lite"/>
    </source>
</evidence>
<feature type="binding site" evidence="8">
    <location>
        <position position="218"/>
    </location>
    <ligand>
        <name>Cu cation</name>
        <dbReference type="ChEBI" id="CHEBI:23378"/>
        <label>A</label>
    </ligand>
</feature>
<dbReference type="InterPro" id="IPR022739">
    <property type="entry name" value="Polyphenol_oxidase_cen"/>
</dbReference>
<comment type="caution">
    <text evidence="14">The sequence shown here is derived from an EMBL/GenBank/DDBJ whole genome shotgun (WGS) entry which is preliminary data.</text>
</comment>
<evidence type="ECO:0000256" key="7">
    <source>
        <dbReference type="ARBA" id="ARBA00023157"/>
    </source>
</evidence>
<dbReference type="PIRSF" id="PIRSF000290">
    <property type="entry name" value="PPO_plant"/>
    <property type="match status" value="1"/>
</dbReference>
<dbReference type="Pfam" id="PF12142">
    <property type="entry name" value="PPO1_DWL"/>
    <property type="match status" value="1"/>
</dbReference>
<organism evidence="14 15">
    <name type="scientific">Ilex paraguariensis</name>
    <name type="common">yerba mate</name>
    <dbReference type="NCBI Taxonomy" id="185542"/>
    <lineage>
        <taxon>Eukaryota</taxon>
        <taxon>Viridiplantae</taxon>
        <taxon>Streptophyta</taxon>
        <taxon>Embryophyta</taxon>
        <taxon>Tracheophyta</taxon>
        <taxon>Spermatophyta</taxon>
        <taxon>Magnoliopsida</taxon>
        <taxon>eudicotyledons</taxon>
        <taxon>Gunneridae</taxon>
        <taxon>Pentapetalae</taxon>
        <taxon>asterids</taxon>
        <taxon>campanulids</taxon>
        <taxon>Aquifoliales</taxon>
        <taxon>Aquifoliaceae</taxon>
        <taxon>Ilex</taxon>
    </lineage>
</organism>
<feature type="domain" description="Tyrosinase copper-binding" evidence="12">
    <location>
        <begin position="209"/>
        <end position="226"/>
    </location>
</feature>
<dbReference type="InterPro" id="IPR050316">
    <property type="entry name" value="Tyrosinase/Hemocyanin"/>
</dbReference>
<feature type="disulfide bond" evidence="9">
    <location>
        <begin position="127"/>
        <end position="189"/>
    </location>
</feature>
<keyword evidence="4" id="KW-0883">Thioether bond</keyword>
<evidence type="ECO:0000256" key="4">
    <source>
        <dbReference type="ARBA" id="ARBA00022784"/>
    </source>
</evidence>
<dbReference type="PROSITE" id="PS00498">
    <property type="entry name" value="TYROSINASE_2"/>
    <property type="match status" value="1"/>
</dbReference>
<dbReference type="InterPro" id="IPR002227">
    <property type="entry name" value="Tyrosinase_Cu-bd"/>
</dbReference>
<evidence type="ECO:0000313" key="15">
    <source>
        <dbReference type="Proteomes" id="UP001642360"/>
    </source>
</evidence>
<evidence type="ECO:0000259" key="12">
    <source>
        <dbReference type="PROSITE" id="PS00497"/>
    </source>
</evidence>
<keyword evidence="3 8" id="KW-0479">Metal-binding</keyword>
<dbReference type="Proteomes" id="UP001642360">
    <property type="component" value="Unassembled WGS sequence"/>
</dbReference>
<dbReference type="FunFam" id="1.10.1280.10:FF:000007">
    <property type="entry name" value="Polyphenol oxidase, chloroplastic"/>
    <property type="match status" value="1"/>
</dbReference>
<feature type="cross-link" description="2'-(S-cysteinyl)-histidine (Cys-His)" evidence="10">
    <location>
        <begin position="192"/>
        <end position="209"/>
    </location>
</feature>